<evidence type="ECO:0000256" key="6">
    <source>
        <dbReference type="ARBA" id="ARBA00022989"/>
    </source>
</evidence>
<dbReference type="InterPro" id="IPR036837">
    <property type="entry name" value="Cation_efflux_CTD_sf"/>
</dbReference>
<evidence type="ECO:0000256" key="5">
    <source>
        <dbReference type="ARBA" id="ARBA00022692"/>
    </source>
</evidence>
<dbReference type="NCBIfam" id="TIGR01297">
    <property type="entry name" value="CDF"/>
    <property type="match status" value="1"/>
</dbReference>
<comment type="subcellular location">
    <subcellularLocation>
        <location evidence="1">Membrane</location>
        <topology evidence="1">Multi-pass membrane protein</topology>
    </subcellularLocation>
</comment>
<protein>
    <submittedName>
        <fullName evidence="11">Iron transporter</fullName>
    </submittedName>
</protein>
<feature type="domain" description="Cation efflux protein transmembrane" evidence="9">
    <location>
        <begin position="21"/>
        <end position="213"/>
    </location>
</feature>
<feature type="transmembrane region" description="Helical" evidence="8">
    <location>
        <begin position="120"/>
        <end position="140"/>
    </location>
</feature>
<dbReference type="PANTHER" id="PTHR43840">
    <property type="entry name" value="MITOCHONDRIAL METAL TRANSPORTER 1-RELATED"/>
    <property type="match status" value="1"/>
</dbReference>
<name>A0A6M4NPE8_9PROT</name>
<dbReference type="AlphaFoldDB" id="A0A6M4NPE8"/>
<keyword evidence="7 8" id="KW-0472">Membrane</keyword>
<feature type="transmembrane region" description="Helical" evidence="8">
    <location>
        <begin position="21"/>
        <end position="50"/>
    </location>
</feature>
<sequence>MSPLQQNPVETNKLKQAATCASVALSVSLMLLKLFASLYTGSLAVLSSLVDSISDIFASVITFVAVRFASLPASRKHRYGYGKAEALSALVQSAFVAGSGVFVIYEGIYRVFHPHVLADAGLGIAVMIVSLVATLALIVFQRYVIRKTNSMAVSADSVHYMVDVVTNGSIIVSLLVVKFFGFDWFDTAAAVFISFYLLLNAYKIAKEAVSLLLDKELSSDIRETVIGVVANSAFCRGLHDLRTRNLGGVYMFEFHLELDGGLSLYEAHKLSDIIEFEIKRLYPGAQVIIHQDPAGLEEDRLDNQLTK</sequence>
<gene>
    <name evidence="11" type="primary">fieF</name>
    <name evidence="11" type="ORF">PlAlph_2590</name>
</gene>
<dbReference type="GO" id="GO:0006882">
    <property type="term" value="P:intracellular zinc ion homeostasis"/>
    <property type="evidence" value="ECO:0007669"/>
    <property type="project" value="TreeGrafter"/>
</dbReference>
<evidence type="ECO:0000313" key="11">
    <source>
        <dbReference type="EMBL" id="QJR98254.1"/>
    </source>
</evidence>
<feature type="transmembrane region" description="Helical" evidence="8">
    <location>
        <begin position="160"/>
        <end position="181"/>
    </location>
</feature>
<organism evidence="11">
    <name type="scientific">uncultured Alphaproteobacteria bacterium</name>
    <dbReference type="NCBI Taxonomy" id="91750"/>
    <lineage>
        <taxon>Bacteria</taxon>
        <taxon>Pseudomonadati</taxon>
        <taxon>Pseudomonadota</taxon>
        <taxon>Alphaproteobacteria</taxon>
        <taxon>environmental samples</taxon>
    </lineage>
</organism>
<keyword evidence="4" id="KW-1003">Cell membrane</keyword>
<evidence type="ECO:0000256" key="2">
    <source>
        <dbReference type="ARBA" id="ARBA00008114"/>
    </source>
</evidence>
<dbReference type="SUPFAM" id="SSF161111">
    <property type="entry name" value="Cation efflux protein transmembrane domain-like"/>
    <property type="match status" value="1"/>
</dbReference>
<dbReference type="Gene3D" id="3.30.70.1350">
    <property type="entry name" value="Cation efflux protein, cytoplasmic domain"/>
    <property type="match status" value="1"/>
</dbReference>
<dbReference type="Pfam" id="PF16916">
    <property type="entry name" value="ZT_dimer"/>
    <property type="match status" value="1"/>
</dbReference>
<feature type="transmembrane region" description="Helical" evidence="8">
    <location>
        <begin position="86"/>
        <end position="108"/>
    </location>
</feature>
<comment type="similarity">
    <text evidence="2">Belongs to the cation diffusion facilitator (CDF) transporter (TC 2.A.4) family.</text>
</comment>
<dbReference type="GO" id="GO:0015093">
    <property type="term" value="F:ferrous iron transmembrane transporter activity"/>
    <property type="evidence" value="ECO:0007669"/>
    <property type="project" value="TreeGrafter"/>
</dbReference>
<dbReference type="InterPro" id="IPR027469">
    <property type="entry name" value="Cation_efflux_TMD_sf"/>
</dbReference>
<evidence type="ECO:0000256" key="7">
    <source>
        <dbReference type="ARBA" id="ARBA00023136"/>
    </source>
</evidence>
<dbReference type="InterPro" id="IPR050291">
    <property type="entry name" value="CDF_Transporter"/>
</dbReference>
<dbReference type="InterPro" id="IPR027470">
    <property type="entry name" value="Cation_efflux_CTD"/>
</dbReference>
<evidence type="ECO:0000256" key="3">
    <source>
        <dbReference type="ARBA" id="ARBA00022448"/>
    </source>
</evidence>
<dbReference type="InterPro" id="IPR002524">
    <property type="entry name" value="Cation_efflux"/>
</dbReference>
<keyword evidence="5 8" id="KW-0812">Transmembrane</keyword>
<feature type="domain" description="Cation efflux protein cytoplasmic" evidence="10">
    <location>
        <begin position="220"/>
        <end position="293"/>
    </location>
</feature>
<keyword evidence="3" id="KW-0813">Transport</keyword>
<feature type="transmembrane region" description="Helical" evidence="8">
    <location>
        <begin position="56"/>
        <end position="74"/>
    </location>
</feature>
<accession>A0A6M4NPE8</accession>
<dbReference type="GO" id="GO:0015341">
    <property type="term" value="F:zinc efflux antiporter activity"/>
    <property type="evidence" value="ECO:0007669"/>
    <property type="project" value="TreeGrafter"/>
</dbReference>
<evidence type="ECO:0000259" key="9">
    <source>
        <dbReference type="Pfam" id="PF01545"/>
    </source>
</evidence>
<evidence type="ECO:0000256" key="1">
    <source>
        <dbReference type="ARBA" id="ARBA00004141"/>
    </source>
</evidence>
<dbReference type="GO" id="GO:0015086">
    <property type="term" value="F:cadmium ion transmembrane transporter activity"/>
    <property type="evidence" value="ECO:0007669"/>
    <property type="project" value="TreeGrafter"/>
</dbReference>
<proteinExistence type="inferred from homology"/>
<feature type="transmembrane region" description="Helical" evidence="8">
    <location>
        <begin position="187"/>
        <end position="205"/>
    </location>
</feature>
<dbReference type="GO" id="GO:0005886">
    <property type="term" value="C:plasma membrane"/>
    <property type="evidence" value="ECO:0007669"/>
    <property type="project" value="TreeGrafter"/>
</dbReference>
<dbReference type="PANTHER" id="PTHR43840:SF41">
    <property type="entry name" value="CATION-EFFLUX PUMP FIEF"/>
    <property type="match status" value="1"/>
</dbReference>
<evidence type="ECO:0000259" key="10">
    <source>
        <dbReference type="Pfam" id="PF16916"/>
    </source>
</evidence>
<keyword evidence="6 8" id="KW-1133">Transmembrane helix</keyword>
<dbReference type="Gene3D" id="1.20.1510.10">
    <property type="entry name" value="Cation efflux protein transmembrane domain"/>
    <property type="match status" value="1"/>
</dbReference>
<dbReference type="EMBL" id="MN990729">
    <property type="protein sequence ID" value="QJR98254.1"/>
    <property type="molecule type" value="Genomic_DNA"/>
</dbReference>
<reference evidence="11" key="1">
    <citation type="submission" date="2020-01" db="EMBL/GenBank/DDBJ databases">
        <title>Gastrointestinal microbiota of LL stock colony Peromyscus leucopus.</title>
        <authorList>
            <person name="Milovic A."/>
            <person name="Bassam K."/>
            <person name="Keay E."/>
            <person name="Barbour A.G."/>
        </authorList>
    </citation>
    <scope>NUCLEOTIDE SEQUENCE</scope>
    <source>
        <strain evidence="11">LL90</strain>
    </source>
</reference>
<dbReference type="InterPro" id="IPR058533">
    <property type="entry name" value="Cation_efflux_TM"/>
</dbReference>
<dbReference type="Pfam" id="PF01545">
    <property type="entry name" value="Cation_efflux"/>
    <property type="match status" value="1"/>
</dbReference>
<dbReference type="SUPFAM" id="SSF160240">
    <property type="entry name" value="Cation efflux protein cytoplasmic domain-like"/>
    <property type="match status" value="1"/>
</dbReference>
<evidence type="ECO:0000256" key="4">
    <source>
        <dbReference type="ARBA" id="ARBA00022475"/>
    </source>
</evidence>
<evidence type="ECO:0000256" key="8">
    <source>
        <dbReference type="SAM" id="Phobius"/>
    </source>
</evidence>